<protein>
    <recommendedName>
        <fullName evidence="1">PiggyBac transposable element-derived protein domain-containing protein</fullName>
    </recommendedName>
</protein>
<name>A0AAE0UI17_9TELE</name>
<dbReference type="PANTHER" id="PTHR47272:SF1">
    <property type="entry name" value="PIGGYBAC TRANSPOSABLE ELEMENT-DERIVED PROTEIN 3-LIKE"/>
    <property type="match status" value="1"/>
</dbReference>
<dbReference type="Pfam" id="PF13843">
    <property type="entry name" value="DDE_Tnp_1_7"/>
    <property type="match status" value="1"/>
</dbReference>
<sequence length="102" mass="11684">MMLAYKAKNGPVPSYLKALITPHTAPRFLGSTRTARLVPPSLRVKEAKREQFKVPCPAAVSTYNQHMGSVDFLDLLIALYRTNIRSKKWYHRLVFHLIDMAE</sequence>
<gene>
    <name evidence="2" type="ORF">QTP70_019270</name>
</gene>
<organism evidence="2 3">
    <name type="scientific">Hemibagrus guttatus</name>
    <dbReference type="NCBI Taxonomy" id="175788"/>
    <lineage>
        <taxon>Eukaryota</taxon>
        <taxon>Metazoa</taxon>
        <taxon>Chordata</taxon>
        <taxon>Craniata</taxon>
        <taxon>Vertebrata</taxon>
        <taxon>Euteleostomi</taxon>
        <taxon>Actinopterygii</taxon>
        <taxon>Neopterygii</taxon>
        <taxon>Teleostei</taxon>
        <taxon>Ostariophysi</taxon>
        <taxon>Siluriformes</taxon>
        <taxon>Bagridae</taxon>
        <taxon>Hemibagrus</taxon>
    </lineage>
</organism>
<dbReference type="AlphaFoldDB" id="A0AAE0UI17"/>
<evidence type="ECO:0000313" key="2">
    <source>
        <dbReference type="EMBL" id="KAK3506388.1"/>
    </source>
</evidence>
<comment type="caution">
    <text evidence="2">The sequence shown here is derived from an EMBL/GenBank/DDBJ whole genome shotgun (WGS) entry which is preliminary data.</text>
</comment>
<dbReference type="Proteomes" id="UP001274896">
    <property type="component" value="Unassembled WGS sequence"/>
</dbReference>
<feature type="non-terminal residue" evidence="2">
    <location>
        <position position="1"/>
    </location>
</feature>
<dbReference type="PANTHER" id="PTHR47272">
    <property type="entry name" value="DDE_TNP_1_7 DOMAIN-CONTAINING PROTEIN"/>
    <property type="match status" value="1"/>
</dbReference>
<accession>A0AAE0UI17</accession>
<feature type="domain" description="PiggyBac transposable element-derived protein" evidence="1">
    <location>
        <begin position="45"/>
        <end position="101"/>
    </location>
</feature>
<dbReference type="InterPro" id="IPR029526">
    <property type="entry name" value="PGBD"/>
</dbReference>
<evidence type="ECO:0000259" key="1">
    <source>
        <dbReference type="Pfam" id="PF13843"/>
    </source>
</evidence>
<reference evidence="2" key="1">
    <citation type="submission" date="2023-06" db="EMBL/GenBank/DDBJ databases">
        <title>Male Hemibagrus guttatus genome.</title>
        <authorList>
            <person name="Bian C."/>
        </authorList>
    </citation>
    <scope>NUCLEOTIDE SEQUENCE</scope>
    <source>
        <strain evidence="2">Male_cb2023</strain>
        <tissue evidence="2">Muscle</tissue>
    </source>
</reference>
<proteinExistence type="predicted"/>
<keyword evidence="3" id="KW-1185">Reference proteome</keyword>
<dbReference type="EMBL" id="JAUCMX010000038">
    <property type="protein sequence ID" value="KAK3506388.1"/>
    <property type="molecule type" value="Genomic_DNA"/>
</dbReference>
<evidence type="ECO:0000313" key="3">
    <source>
        <dbReference type="Proteomes" id="UP001274896"/>
    </source>
</evidence>